<keyword evidence="4" id="KW-0106">Calcium</keyword>
<feature type="domain" description="MBG" evidence="7">
    <location>
        <begin position="1572"/>
        <end position="1648"/>
    </location>
</feature>
<dbReference type="InterPro" id="IPR041277">
    <property type="entry name" value="MBG_Lactobacillales"/>
</dbReference>
<feature type="region of interest" description="Disordered" evidence="5">
    <location>
        <begin position="55"/>
        <end position="118"/>
    </location>
</feature>
<dbReference type="Pfam" id="PF18483">
    <property type="entry name" value="Lectin_L-type_dom"/>
    <property type="match status" value="1"/>
</dbReference>
<feature type="domain" description="MBG" evidence="7">
    <location>
        <begin position="1065"/>
        <end position="1138"/>
    </location>
</feature>
<sequence length="2417" mass="258396">MTNGDVKKRFILYKGHTGWKIKTRIFGGLLVSFSVFAIAESMGVVDAHASAVTTQTTMSNSAAESPVPTGDSAGDTTESTSNTTSNTSKNQPVAQATAQTQQGSTTQDSTNATKYPVLSQNQNVSVGADTSTVNLTSDQIAGHFTANVENRDGGDSDSDAADNTHNIQIGSDGSVDLTTLGDHQYYSSPGRSSSISGHQSAHVSFEHEIDFGHNFDMSGALGIGSKSSGGADSVGFIFAPGDPAEATKGGSGGQLGLGGLSNAFGFVFDEYYNSNFNDPSTYSYNYPYIGWRTTDSSGSLQSTNTGDVQSSSNLGLTRSSQPVNDFTMHYDASTQMLTVTLNGTSFSRHIDDISTGYSLSVAASTGGSLNDYSAKISSFSYTPKTIPLTINLVDSADQGALLDKTNVKAVANIGDTISIFSTQAAADRAVADGEVDPSLVAVIPTDSAGNVYVIDSSKVVSNNNGTVHVIKDEDGIADSTYYSYTVTDADNQQMTVPVRLAFKAKVTPVDSTTKKPISGLDPVTVVAVDGKPILVQIPGYTPTSVILNKPADGQAIADDVLPIDQGTTNTDTSTTTGTANPVGHYYTGTGKTVDGKSVVDNATVGTGQSISDTLDKQAYQDSKGNAVASGGKTAINSDDYYWSDVGNANATDSLDSTKPQSVDSILLPTTATLDYWEQQATANQTKADDYKQQAQTMYDTFVGLSGLTTAQKAAADKLLQSVVNIYEEVSDKNGQAKAAFEKGKTDTAATDIYNDGQTGYENLEAVKNLLISFNDDLTSLKTTNKDAQNSLATFDSWSVTYGDDNGFPNVSFGPDFGTPTTAQIQGLDNPNYYQFYTWGASGKGDTPVTPKDVGQYVLMLTDAGRTYLKSLSTNDNAGLYVSGVLTINPKSVEANVNNLTVAYGDTPVLSGNVDTIKTDATDLEIFDNAANKVVTANQLQAGGDYSIRYTDKAQTDLSKGNYTITTFNTGKLTVTKRPLTVTVPKGIYGKTYGDSDNSEPEFVGTTDDLVNGDTLESIGVKLSRDHGDDAGEYPINMDPSIKLSDIKNYDVTVVPGTFIIGKKPVTVTADNLGKVYGEKDPELTFDSIKDGSLVGDDTKSALGVTLERVKGEDVGTYDITGTSDSKNYNVTINPGTFTIAKAPADIDITPKTITYGDAPTFAWSVDHTDAVDNLTADDFEVVDSTGKAVDSKFQVGEDYNIQLKDGVLKTLNDANSNYEFSAPKVAKLTVDPKNITVTASDSHKTYGDADPSEFTLTDDSAKGLVNGDTLTSLGVKLSRDKGEDVDTYGINKDVSSTLNKNYNITVTPGTFTINKKNITVTAADSTKVYGNDDPTFTLTVDSAKRLVNNDKLTDLTVNLTRVAGDDVGDYAISGTATNPNYEITVTPGTFTITKADASFDIGHTDVVYGDTPIFTGTSKANDFTNNLDSTDYEIFDSDNNKVANTDLKVDGQYTIKLADGALNKLTSANKNYSFNNFNGNTLAVTPKEIVVTADNNSKTYGADEPKLTLTSNSADELVNGDTLEDLGVNLVRNTGEDVGSDYAINLDKSSKLNDNYKITVNPGTFTINPLAITVTAADNSKVYGSTDPELTLTPDSAKVLVNGDELSDLGVKLVRADGEHAGTYAIKLDDSSNLDKNYEITVNSGTFTIKPAAVTADSITIEPTKVVYGDTPNFVSDINVGGVSNTLEQSDYEIVDPNGNAVTTNLQVGGTYFVKLKAEALDKLHDANPDYTFNNPERAELTVTPRDITITADNSSKVYGNTDPTKFNLTKDSADGLVNGDTLDSLGVKLSRVAGENVNDYAINLDNPSDLNNNYNVTFKAGKFSITKKPVTVIAEDSSKNYGDKDPELKLTDESSDVLVKGDKLSDLGVKLSRVDGSDVGTYAITGTVNSANYDVTVTPGTFTIKPASASVKVNDSKMTYGDKPSFLATPSVGKTTFSQDDFEILKDGNVVNKADLQAGSYDIKLTDVAINRLKSENPNYSFGDDSINTATLTVAKRPIVITVDNQTVYVGQDDPENKAILRNPRIGDNNLLNSLHLSYQEPDATTVGAYDIKASSDNPNYDITIVPGQLTVLGKDTDKDGNVTITQKDKDGNVVKVTKEWNNDGNKQTVYNYDPTTGTKTVSESDDGKEVENQTIDPTKGKAILPDEDGAATVVTTDDSGEPKIIHYTSDPDKDGLTSADELIKYGTDPLNPDTDGDGISDGDEVKNHTDPLVANISNDDSAKIVKKNQTVGTTTKTVKLYNRDGKLISDRMLGINTDWLSDEEYTLDDVLYYRVSTNEFVKASNVYVYLYQGPTFIRVYNNEKGDLINYTGAPVSRSLRPSTEWRTDRIAVINGRNYYRVSTNEFVPVEEVYEYESVHNNITTDEPTTVYDERGNQTGVVLPANAAYKVDKVVVINGDVYYRVATNEFIKNDVK</sequence>
<evidence type="ECO:0008006" key="10">
    <source>
        <dbReference type="Google" id="ProtNLM"/>
    </source>
</evidence>
<keyword evidence="2" id="KW-0964">Secreted</keyword>
<evidence type="ECO:0000256" key="2">
    <source>
        <dbReference type="ARBA" id="ARBA00022525"/>
    </source>
</evidence>
<gene>
    <name evidence="8" type="ORF">FC72_GL002047</name>
</gene>
<reference evidence="8 9" key="1">
    <citation type="journal article" date="2015" name="Genome Announc.">
        <title>Expanding the biotechnology potential of lactobacilli through comparative genomics of 213 strains and associated genera.</title>
        <authorList>
            <person name="Sun Z."/>
            <person name="Harris H.M."/>
            <person name="McCann A."/>
            <person name="Guo C."/>
            <person name="Argimon S."/>
            <person name="Zhang W."/>
            <person name="Yang X."/>
            <person name="Jeffery I.B."/>
            <person name="Cooney J.C."/>
            <person name="Kagawa T.F."/>
            <person name="Liu W."/>
            <person name="Song Y."/>
            <person name="Salvetti E."/>
            <person name="Wrobel A."/>
            <person name="Rasinkangas P."/>
            <person name="Parkhill J."/>
            <person name="Rea M.C."/>
            <person name="O'Sullivan O."/>
            <person name="Ritari J."/>
            <person name="Douillard F.P."/>
            <person name="Paul Ross R."/>
            <person name="Yang R."/>
            <person name="Briner A.E."/>
            <person name="Felis G.E."/>
            <person name="de Vos W.M."/>
            <person name="Barrangou R."/>
            <person name="Klaenhammer T.R."/>
            <person name="Caufield P.W."/>
            <person name="Cui Y."/>
            <person name="Zhang H."/>
            <person name="O'Toole P.W."/>
        </authorList>
    </citation>
    <scope>NUCLEOTIDE SEQUENCE [LARGE SCALE GENOMIC DNA]</scope>
    <source>
        <strain evidence="8 9">DSM 20183</strain>
    </source>
</reference>
<dbReference type="InterPro" id="IPR041286">
    <property type="entry name" value="MBG_2"/>
</dbReference>
<proteinExistence type="predicted"/>
<dbReference type="Pfam" id="PF18676">
    <property type="entry name" value="MBG_2"/>
    <property type="match status" value="9"/>
</dbReference>
<evidence type="ECO:0000256" key="4">
    <source>
        <dbReference type="ARBA" id="ARBA00022837"/>
    </source>
</evidence>
<feature type="domain" description="MBG" evidence="7">
    <location>
        <begin position="1831"/>
        <end position="1904"/>
    </location>
</feature>
<evidence type="ECO:0000256" key="5">
    <source>
        <dbReference type="SAM" id="MobiDB-lite"/>
    </source>
</evidence>
<feature type="domain" description="MBG" evidence="6">
    <location>
        <begin position="1159"/>
        <end position="1230"/>
    </location>
</feature>
<dbReference type="InterPro" id="IPR013320">
    <property type="entry name" value="ConA-like_dom_sf"/>
</dbReference>
<feature type="domain" description="MBG" evidence="7">
    <location>
        <begin position="1489"/>
        <end position="1566"/>
    </location>
</feature>
<evidence type="ECO:0000256" key="1">
    <source>
        <dbReference type="ARBA" id="ARBA00004613"/>
    </source>
</evidence>
<keyword evidence="9" id="KW-1185">Reference proteome</keyword>
<dbReference type="EMBL" id="AZDG01000009">
    <property type="protein sequence ID" value="KRK64639.1"/>
    <property type="molecule type" value="Genomic_DNA"/>
</dbReference>
<name>A0A0R1J0I3_9LACO</name>
<feature type="domain" description="MBG" evidence="6">
    <location>
        <begin position="1661"/>
        <end position="1745"/>
    </location>
</feature>
<comment type="caution">
    <text evidence="8">The sequence shown here is derived from an EMBL/GenBank/DDBJ whole genome shotgun (WGS) entry which is preliminary data.</text>
</comment>
<dbReference type="Gene3D" id="3.10.430.110">
    <property type="match status" value="4"/>
</dbReference>
<feature type="domain" description="MBG" evidence="7">
    <location>
        <begin position="1748"/>
        <end position="1825"/>
    </location>
</feature>
<feature type="domain" description="MBG" evidence="6">
    <location>
        <begin position="1929"/>
        <end position="1997"/>
    </location>
</feature>
<feature type="region of interest" description="Disordered" evidence="5">
    <location>
        <begin position="180"/>
        <end position="199"/>
    </location>
</feature>
<evidence type="ECO:0000313" key="8">
    <source>
        <dbReference type="EMBL" id="KRK64639.1"/>
    </source>
</evidence>
<dbReference type="Proteomes" id="UP000050929">
    <property type="component" value="Unassembled WGS sequence"/>
</dbReference>
<dbReference type="Pfam" id="PF18884">
    <property type="entry name" value="TSP3_bac"/>
    <property type="match status" value="2"/>
</dbReference>
<keyword evidence="3" id="KW-0732">Signal</keyword>
<accession>A0A0R1J0I3</accession>
<dbReference type="Pfam" id="PF17883">
    <property type="entry name" value="MBG"/>
    <property type="match status" value="4"/>
</dbReference>
<dbReference type="SUPFAM" id="SSF49899">
    <property type="entry name" value="Concanavalin A-like lectins/glucanases"/>
    <property type="match status" value="1"/>
</dbReference>
<dbReference type="Gene3D" id="2.60.120.200">
    <property type="match status" value="1"/>
</dbReference>
<evidence type="ECO:0000259" key="6">
    <source>
        <dbReference type="Pfam" id="PF17883"/>
    </source>
</evidence>
<comment type="subcellular location">
    <subcellularLocation>
        <location evidence="1">Secreted</location>
    </subcellularLocation>
</comment>
<dbReference type="PATRIC" id="fig|1423811.3.peg.2091"/>
<feature type="region of interest" description="Disordered" evidence="5">
    <location>
        <begin position="2116"/>
        <end position="2135"/>
    </location>
</feature>
<dbReference type="InterPro" id="IPR059100">
    <property type="entry name" value="TSP3_bac"/>
</dbReference>
<feature type="domain" description="MBG" evidence="6">
    <location>
        <begin position="1415"/>
        <end position="1479"/>
    </location>
</feature>
<evidence type="ECO:0000313" key="9">
    <source>
        <dbReference type="Proteomes" id="UP000050929"/>
    </source>
</evidence>
<feature type="domain" description="MBG" evidence="7">
    <location>
        <begin position="1235"/>
        <end position="1312"/>
    </location>
</feature>
<feature type="region of interest" description="Disordered" evidence="5">
    <location>
        <begin position="147"/>
        <end position="175"/>
    </location>
</feature>
<feature type="compositionally biased region" description="Low complexity" evidence="5">
    <location>
        <begin position="76"/>
        <end position="110"/>
    </location>
</feature>
<dbReference type="STRING" id="1423811.FC72_GL002047"/>
<protein>
    <recommendedName>
        <fullName evidence="10">Gram-positive cocci surface proteins LPxTG domain-containing protein</fullName>
    </recommendedName>
</protein>
<organism evidence="8 9">
    <name type="scientific">Companilactobacillus tucceti DSM 20183</name>
    <dbReference type="NCBI Taxonomy" id="1423811"/>
    <lineage>
        <taxon>Bacteria</taxon>
        <taxon>Bacillati</taxon>
        <taxon>Bacillota</taxon>
        <taxon>Bacilli</taxon>
        <taxon>Lactobacillales</taxon>
        <taxon>Lactobacillaceae</taxon>
        <taxon>Companilactobacillus</taxon>
    </lineage>
</organism>
<evidence type="ECO:0000259" key="7">
    <source>
        <dbReference type="Pfam" id="PF18676"/>
    </source>
</evidence>
<feature type="domain" description="MBG" evidence="7">
    <location>
        <begin position="2000"/>
        <end position="2072"/>
    </location>
</feature>
<evidence type="ECO:0000256" key="3">
    <source>
        <dbReference type="ARBA" id="ARBA00022729"/>
    </source>
</evidence>
<feature type="domain" description="MBG" evidence="7">
    <location>
        <begin position="980"/>
        <end position="1058"/>
    </location>
</feature>
<feature type="compositionally biased region" description="Low complexity" evidence="5">
    <location>
        <begin position="187"/>
        <end position="199"/>
    </location>
</feature>
<feature type="domain" description="MBG" evidence="7">
    <location>
        <begin position="1318"/>
        <end position="1391"/>
    </location>
</feature>